<gene>
    <name evidence="1" type="ORF">COT51_02860</name>
</gene>
<dbReference type="AlphaFoldDB" id="A0A2H0X905"/>
<proteinExistence type="predicted"/>
<evidence type="ECO:0000313" key="2">
    <source>
        <dbReference type="Proteomes" id="UP000231098"/>
    </source>
</evidence>
<dbReference type="InterPro" id="IPR009000">
    <property type="entry name" value="Transl_B-barrel_sf"/>
</dbReference>
<keyword evidence="1" id="KW-0648">Protein biosynthesis</keyword>
<dbReference type="GO" id="GO:0003746">
    <property type="term" value="F:translation elongation factor activity"/>
    <property type="evidence" value="ECO:0007669"/>
    <property type="project" value="UniProtKB-KW"/>
</dbReference>
<dbReference type="Gene3D" id="2.40.30.10">
    <property type="entry name" value="Translation factors"/>
    <property type="match status" value="1"/>
</dbReference>
<sequence>MEQEEIEVGSISHFFPKIGVAVLDVTTEVKTGEKIHIVGSTTDFEQEVFSMQIDKMPIQSAKKGQSVGLKVDQLTREGDRVYKLV</sequence>
<organism evidence="1 2">
    <name type="scientific">candidate division WWE3 bacterium CG08_land_8_20_14_0_20_41_15</name>
    <dbReference type="NCBI Taxonomy" id="1975086"/>
    <lineage>
        <taxon>Bacteria</taxon>
        <taxon>Katanobacteria</taxon>
    </lineage>
</organism>
<dbReference type="SUPFAM" id="SSF50447">
    <property type="entry name" value="Translation proteins"/>
    <property type="match status" value="1"/>
</dbReference>
<dbReference type="EMBL" id="PEYV01000050">
    <property type="protein sequence ID" value="PIS21413.1"/>
    <property type="molecule type" value="Genomic_DNA"/>
</dbReference>
<reference evidence="2" key="1">
    <citation type="submission" date="2017-09" db="EMBL/GenBank/DDBJ databases">
        <title>Depth-based differentiation of microbial function through sediment-hosted aquifers and enrichment of novel symbionts in the deep terrestrial subsurface.</title>
        <authorList>
            <person name="Probst A.J."/>
            <person name="Ladd B."/>
            <person name="Jarett J.K."/>
            <person name="Geller-Mcgrath D.E."/>
            <person name="Sieber C.M.K."/>
            <person name="Emerson J.B."/>
            <person name="Anantharaman K."/>
            <person name="Thomas B.C."/>
            <person name="Malmstrom R."/>
            <person name="Stieglmeier M."/>
            <person name="Klingl A."/>
            <person name="Woyke T."/>
            <person name="Ryan C.M."/>
            <person name="Banfield J.F."/>
        </authorList>
    </citation>
    <scope>NUCLEOTIDE SEQUENCE [LARGE SCALE GENOMIC DNA]</scope>
</reference>
<comment type="caution">
    <text evidence="1">The sequence shown here is derived from an EMBL/GenBank/DDBJ whole genome shotgun (WGS) entry which is preliminary data.</text>
</comment>
<accession>A0A2H0X905</accession>
<protein>
    <submittedName>
        <fullName evidence="1">Translation elongation factor-like protein</fullName>
    </submittedName>
</protein>
<name>A0A2H0X905_UNCKA</name>
<dbReference type="Proteomes" id="UP000231098">
    <property type="component" value="Unassembled WGS sequence"/>
</dbReference>
<keyword evidence="1" id="KW-0251">Elongation factor</keyword>
<evidence type="ECO:0000313" key="1">
    <source>
        <dbReference type="EMBL" id="PIS21413.1"/>
    </source>
</evidence>